<evidence type="ECO:0000256" key="4">
    <source>
        <dbReference type="PROSITE-ProRule" id="PRU00335"/>
    </source>
</evidence>
<protein>
    <submittedName>
        <fullName evidence="7">TetR family transcriptional regulator</fullName>
    </submittedName>
</protein>
<reference evidence="7" key="1">
    <citation type="journal article" date="2014" name="Int. J. Syst. Evol. Microbiol.">
        <title>Complete genome sequence of Corynebacterium casei LMG S-19264T (=DSM 44701T), isolated from a smear-ripened cheese.</title>
        <authorList>
            <consortium name="US DOE Joint Genome Institute (JGI-PGF)"/>
            <person name="Walter F."/>
            <person name="Albersmeier A."/>
            <person name="Kalinowski J."/>
            <person name="Ruckert C."/>
        </authorList>
    </citation>
    <scope>NUCLEOTIDE SEQUENCE</scope>
    <source>
        <strain evidence="7">CGMCC 1.14988</strain>
    </source>
</reference>
<evidence type="ECO:0000256" key="2">
    <source>
        <dbReference type="ARBA" id="ARBA00023125"/>
    </source>
</evidence>
<evidence type="ECO:0000256" key="3">
    <source>
        <dbReference type="ARBA" id="ARBA00023163"/>
    </source>
</evidence>
<dbReference type="InterPro" id="IPR001647">
    <property type="entry name" value="HTH_TetR"/>
</dbReference>
<dbReference type="InterPro" id="IPR036271">
    <property type="entry name" value="Tet_transcr_reg_TetR-rel_C_sf"/>
</dbReference>
<dbReference type="PROSITE" id="PS50977">
    <property type="entry name" value="HTH_TETR_2"/>
    <property type="match status" value="1"/>
</dbReference>
<dbReference type="InterPro" id="IPR023772">
    <property type="entry name" value="DNA-bd_HTH_TetR-type_CS"/>
</dbReference>
<dbReference type="InterPro" id="IPR009057">
    <property type="entry name" value="Homeodomain-like_sf"/>
</dbReference>
<dbReference type="InterPro" id="IPR041490">
    <property type="entry name" value="KstR2_TetR_C"/>
</dbReference>
<organism evidence="7 8">
    <name type="scientific">Egicoccus halophilus</name>
    <dbReference type="NCBI Taxonomy" id="1670830"/>
    <lineage>
        <taxon>Bacteria</taxon>
        <taxon>Bacillati</taxon>
        <taxon>Actinomycetota</taxon>
        <taxon>Nitriliruptoria</taxon>
        <taxon>Egicoccales</taxon>
        <taxon>Egicoccaceae</taxon>
        <taxon>Egicoccus</taxon>
    </lineage>
</organism>
<dbReference type="PROSITE" id="PS01081">
    <property type="entry name" value="HTH_TETR_1"/>
    <property type="match status" value="1"/>
</dbReference>
<feature type="region of interest" description="Disordered" evidence="5">
    <location>
        <begin position="1"/>
        <end position="22"/>
    </location>
</feature>
<name>A0A8J3A7K8_9ACTN</name>
<dbReference type="Gene3D" id="1.10.10.60">
    <property type="entry name" value="Homeodomain-like"/>
    <property type="match status" value="1"/>
</dbReference>
<evidence type="ECO:0000259" key="6">
    <source>
        <dbReference type="PROSITE" id="PS50977"/>
    </source>
</evidence>
<dbReference type="SUPFAM" id="SSF46689">
    <property type="entry name" value="Homeodomain-like"/>
    <property type="match status" value="1"/>
</dbReference>
<feature type="DNA-binding region" description="H-T-H motif" evidence="4">
    <location>
        <begin position="44"/>
        <end position="63"/>
    </location>
</feature>
<keyword evidence="1" id="KW-0805">Transcription regulation</keyword>
<dbReference type="InterPro" id="IPR050109">
    <property type="entry name" value="HTH-type_TetR-like_transc_reg"/>
</dbReference>
<reference evidence="7" key="2">
    <citation type="submission" date="2020-09" db="EMBL/GenBank/DDBJ databases">
        <authorList>
            <person name="Sun Q."/>
            <person name="Zhou Y."/>
        </authorList>
    </citation>
    <scope>NUCLEOTIDE SEQUENCE</scope>
    <source>
        <strain evidence="7">CGMCC 1.14988</strain>
    </source>
</reference>
<gene>
    <name evidence="7" type="ORF">GCM10011354_14610</name>
</gene>
<evidence type="ECO:0000256" key="5">
    <source>
        <dbReference type="SAM" id="MobiDB-lite"/>
    </source>
</evidence>
<dbReference type="GO" id="GO:0045892">
    <property type="term" value="P:negative regulation of DNA-templated transcription"/>
    <property type="evidence" value="ECO:0007669"/>
    <property type="project" value="UniProtKB-ARBA"/>
</dbReference>
<keyword evidence="2 4" id="KW-0238">DNA-binding</keyword>
<dbReference type="GO" id="GO:0000976">
    <property type="term" value="F:transcription cis-regulatory region binding"/>
    <property type="evidence" value="ECO:0007669"/>
    <property type="project" value="TreeGrafter"/>
</dbReference>
<feature type="domain" description="HTH tetR-type" evidence="6">
    <location>
        <begin position="21"/>
        <end position="81"/>
    </location>
</feature>
<dbReference type="PANTHER" id="PTHR30055:SF237">
    <property type="entry name" value="TRANSCRIPTIONAL REPRESSOR MCE3R"/>
    <property type="match status" value="1"/>
</dbReference>
<dbReference type="GO" id="GO:0003700">
    <property type="term" value="F:DNA-binding transcription factor activity"/>
    <property type="evidence" value="ECO:0007669"/>
    <property type="project" value="TreeGrafter"/>
</dbReference>
<evidence type="ECO:0000313" key="7">
    <source>
        <dbReference type="EMBL" id="GGI05540.1"/>
    </source>
</evidence>
<sequence>MSVPAGDPTPAAAVPATSRGRRRREAVLDAAEQLFLEHGFHGTSVDDLGAAAGISGPGLYRHFASKDALLMAVLDRIWGQLRPAIDRAATQPPDEALDTLLDAQLELALGQPSALVLLVRELRHLPEDYRRLADRNHRRYLDAWVDALRRRAPALDDAEARGTVMAVHGLIDSVALNPQARHLPQRRDWLHGLATAVLARATGH</sequence>
<dbReference type="Pfam" id="PF00440">
    <property type="entry name" value="TetR_N"/>
    <property type="match status" value="1"/>
</dbReference>
<keyword evidence="3" id="KW-0804">Transcription</keyword>
<dbReference type="RefSeq" id="WP_165403909.1">
    <property type="nucleotide sequence ID" value="NZ_BMHA01000004.1"/>
</dbReference>
<dbReference type="FunFam" id="1.10.10.60:FF:000141">
    <property type="entry name" value="TetR family transcriptional regulator"/>
    <property type="match status" value="1"/>
</dbReference>
<dbReference type="SUPFAM" id="SSF48498">
    <property type="entry name" value="Tetracyclin repressor-like, C-terminal domain"/>
    <property type="match status" value="1"/>
</dbReference>
<comment type="caution">
    <text evidence="7">The sequence shown here is derived from an EMBL/GenBank/DDBJ whole genome shotgun (WGS) entry which is preliminary data.</text>
</comment>
<proteinExistence type="predicted"/>
<evidence type="ECO:0000313" key="8">
    <source>
        <dbReference type="Proteomes" id="UP000650511"/>
    </source>
</evidence>
<dbReference type="AlphaFoldDB" id="A0A8J3A7K8"/>
<accession>A0A8J3A7K8</accession>
<keyword evidence="8" id="KW-1185">Reference proteome</keyword>
<dbReference type="Gene3D" id="1.10.357.10">
    <property type="entry name" value="Tetracycline Repressor, domain 2"/>
    <property type="match status" value="1"/>
</dbReference>
<dbReference type="Pfam" id="PF17932">
    <property type="entry name" value="TetR_C_24"/>
    <property type="match status" value="1"/>
</dbReference>
<evidence type="ECO:0000256" key="1">
    <source>
        <dbReference type="ARBA" id="ARBA00023015"/>
    </source>
</evidence>
<dbReference type="Proteomes" id="UP000650511">
    <property type="component" value="Unassembled WGS sequence"/>
</dbReference>
<dbReference type="PRINTS" id="PR00455">
    <property type="entry name" value="HTHTETR"/>
</dbReference>
<dbReference type="EMBL" id="BMHA01000004">
    <property type="protein sequence ID" value="GGI05540.1"/>
    <property type="molecule type" value="Genomic_DNA"/>
</dbReference>
<dbReference type="PANTHER" id="PTHR30055">
    <property type="entry name" value="HTH-TYPE TRANSCRIPTIONAL REGULATOR RUTR"/>
    <property type="match status" value="1"/>
</dbReference>